<accession>A0A6A7B541</accession>
<sequence length="78" mass="8350">FSGFATTPHSSNTSCIANPIARTARNHRGGFSAPTGRILLYKFLETSAMAVESGSISVDDIAHDDQELEKKATELVLV</sequence>
<proteinExistence type="predicted"/>
<gene>
    <name evidence="1" type="ORF">T440DRAFT_396222</name>
</gene>
<dbReference type="AlphaFoldDB" id="A0A6A7B541"/>
<evidence type="ECO:0000313" key="2">
    <source>
        <dbReference type="Proteomes" id="UP000799423"/>
    </source>
</evidence>
<reference evidence="1" key="1">
    <citation type="submission" date="2020-01" db="EMBL/GenBank/DDBJ databases">
        <authorList>
            <consortium name="DOE Joint Genome Institute"/>
            <person name="Haridas S."/>
            <person name="Albert R."/>
            <person name="Binder M."/>
            <person name="Bloem J."/>
            <person name="Labutti K."/>
            <person name="Salamov A."/>
            <person name="Andreopoulos B."/>
            <person name="Baker S.E."/>
            <person name="Barry K."/>
            <person name="Bills G."/>
            <person name="Bluhm B.H."/>
            <person name="Cannon C."/>
            <person name="Castanera R."/>
            <person name="Culley D.E."/>
            <person name="Daum C."/>
            <person name="Ezra D."/>
            <person name="Gonzalez J.B."/>
            <person name="Henrissat B."/>
            <person name="Kuo A."/>
            <person name="Liang C."/>
            <person name="Lipzen A."/>
            <person name="Lutzoni F."/>
            <person name="Magnuson J."/>
            <person name="Mondo S."/>
            <person name="Nolan M."/>
            <person name="Ohm R."/>
            <person name="Pangilinan J."/>
            <person name="Park H.-J."/>
            <person name="Ramirez L."/>
            <person name="Alfaro M."/>
            <person name="Sun H."/>
            <person name="Tritt A."/>
            <person name="Yoshinaga Y."/>
            <person name="Zwiers L.-H."/>
            <person name="Turgeon B.G."/>
            <person name="Goodwin S.B."/>
            <person name="Spatafora J.W."/>
            <person name="Crous P.W."/>
            <person name="Grigoriev I.V."/>
        </authorList>
    </citation>
    <scope>NUCLEOTIDE SEQUENCE</scope>
    <source>
        <strain evidence="1">IPT5</strain>
    </source>
</reference>
<name>A0A6A7B541_9PLEO</name>
<keyword evidence="2" id="KW-1185">Reference proteome</keyword>
<organism evidence="1 2">
    <name type="scientific">Plenodomus tracheiphilus IPT5</name>
    <dbReference type="NCBI Taxonomy" id="1408161"/>
    <lineage>
        <taxon>Eukaryota</taxon>
        <taxon>Fungi</taxon>
        <taxon>Dikarya</taxon>
        <taxon>Ascomycota</taxon>
        <taxon>Pezizomycotina</taxon>
        <taxon>Dothideomycetes</taxon>
        <taxon>Pleosporomycetidae</taxon>
        <taxon>Pleosporales</taxon>
        <taxon>Pleosporineae</taxon>
        <taxon>Leptosphaeriaceae</taxon>
        <taxon>Plenodomus</taxon>
    </lineage>
</organism>
<dbReference type="Proteomes" id="UP000799423">
    <property type="component" value="Unassembled WGS sequence"/>
</dbReference>
<protein>
    <submittedName>
        <fullName evidence="1">Uncharacterized protein</fullName>
    </submittedName>
</protein>
<dbReference type="EMBL" id="MU006305">
    <property type="protein sequence ID" value="KAF2850636.1"/>
    <property type="molecule type" value="Genomic_DNA"/>
</dbReference>
<evidence type="ECO:0000313" key="1">
    <source>
        <dbReference type="EMBL" id="KAF2850636.1"/>
    </source>
</evidence>
<feature type="non-terminal residue" evidence="1">
    <location>
        <position position="1"/>
    </location>
</feature>